<accession>A0A831WUT3</accession>
<dbReference type="EMBL" id="DSBW01000060">
    <property type="protein sequence ID" value="HED30579.1"/>
    <property type="molecule type" value="Genomic_DNA"/>
</dbReference>
<dbReference type="GO" id="GO:0015995">
    <property type="term" value="P:chlorophyll biosynthetic process"/>
    <property type="evidence" value="ECO:0007669"/>
    <property type="project" value="InterPro"/>
</dbReference>
<name>A0A831WUT3_PROAE</name>
<sequence>MENSSGQMKAIILYDTRTVGGSTDRFIDQLGRQLAETGAYVEKAKCKATADYSFVQDFDVVIMGAPVYYLLVSSELLGALIQSNLKRYLKRKKIALFLTCGSPEPMATLMYLPQLKIHLIGNRILAEKIFAPDQLKDEHVLSGFIEEVTEAYRKAEKKRNATLHWTDEALEMLGQIPPFFQNRIRMATEEYAEEMGYTQITLEVVDEAKGELER</sequence>
<organism evidence="3">
    <name type="scientific">Prosthecochloris aestuarii</name>
    <dbReference type="NCBI Taxonomy" id="1102"/>
    <lineage>
        <taxon>Bacteria</taxon>
        <taxon>Pseudomonadati</taxon>
        <taxon>Chlorobiota</taxon>
        <taxon>Chlorobiia</taxon>
        <taxon>Chlorobiales</taxon>
        <taxon>Chlorobiaceae</taxon>
        <taxon>Prosthecochloris</taxon>
    </lineage>
</organism>
<evidence type="ECO:0000313" key="3">
    <source>
        <dbReference type="EMBL" id="HED30579.1"/>
    </source>
</evidence>
<dbReference type="Gene3D" id="3.40.50.360">
    <property type="match status" value="1"/>
</dbReference>
<dbReference type="GO" id="GO:0016491">
    <property type="term" value="F:oxidoreductase activity"/>
    <property type="evidence" value="ECO:0007669"/>
    <property type="project" value="InterPro"/>
</dbReference>
<dbReference type="GO" id="GO:0015979">
    <property type="term" value="P:photosynthesis"/>
    <property type="evidence" value="ECO:0007669"/>
    <property type="project" value="InterPro"/>
</dbReference>
<dbReference type="Pfam" id="PF12724">
    <property type="entry name" value="Flavodoxin_5"/>
    <property type="match status" value="1"/>
</dbReference>
<feature type="domain" description="Light-independent protochlorophyllide reductase subunit B-like C-terminal" evidence="1">
    <location>
        <begin position="165"/>
        <end position="209"/>
    </location>
</feature>
<dbReference type="InterPro" id="IPR029039">
    <property type="entry name" value="Flavoprotein-like_sf"/>
</dbReference>
<evidence type="ECO:0000259" key="1">
    <source>
        <dbReference type="Pfam" id="PF08369"/>
    </source>
</evidence>
<proteinExistence type="predicted"/>
<dbReference type="InterPro" id="IPR026816">
    <property type="entry name" value="Flavodoxin_dom"/>
</dbReference>
<dbReference type="Pfam" id="PF08369">
    <property type="entry name" value="PCP_red"/>
    <property type="match status" value="1"/>
</dbReference>
<dbReference type="AlphaFoldDB" id="A0A831WUT3"/>
<dbReference type="Gene3D" id="1.10.8.550">
    <property type="entry name" value="Proto-chlorophyllide reductase 57 kD subunit B"/>
    <property type="match status" value="1"/>
</dbReference>
<evidence type="ECO:0000259" key="2">
    <source>
        <dbReference type="Pfam" id="PF12724"/>
    </source>
</evidence>
<dbReference type="Proteomes" id="UP000886335">
    <property type="component" value="Unassembled WGS sequence"/>
</dbReference>
<dbReference type="InterPro" id="IPR013580">
    <property type="entry name" value="LI-POR_suB-like_C"/>
</dbReference>
<protein>
    <submittedName>
        <fullName evidence="3">Protochlorophyllide oxidoreductase</fullName>
    </submittedName>
</protein>
<comment type="caution">
    <text evidence="3">The sequence shown here is derived from an EMBL/GenBank/DDBJ whole genome shotgun (WGS) entry which is preliminary data.</text>
</comment>
<dbReference type="InterPro" id="IPR042298">
    <property type="entry name" value="P-CP_red_C"/>
</dbReference>
<feature type="domain" description="Flavodoxin" evidence="2">
    <location>
        <begin position="12"/>
        <end position="102"/>
    </location>
</feature>
<dbReference type="SUPFAM" id="SSF52218">
    <property type="entry name" value="Flavoproteins"/>
    <property type="match status" value="1"/>
</dbReference>
<reference evidence="3" key="1">
    <citation type="journal article" date="2020" name="mSystems">
        <title>Genome- and Community-Level Interaction Insights into Carbon Utilization and Element Cycling Functions of Hydrothermarchaeota in Hydrothermal Sediment.</title>
        <authorList>
            <person name="Zhou Z."/>
            <person name="Liu Y."/>
            <person name="Xu W."/>
            <person name="Pan J."/>
            <person name="Luo Z.H."/>
            <person name="Li M."/>
        </authorList>
    </citation>
    <scope>NUCLEOTIDE SEQUENCE [LARGE SCALE GENOMIC DNA]</scope>
    <source>
        <strain evidence="3">SpSt-1181</strain>
    </source>
</reference>
<gene>
    <name evidence="3" type="ORF">ENN50_02580</name>
</gene>